<keyword evidence="1" id="KW-0808">Transferase</keyword>
<sequence>MQLKKQKPFGRRPKSNGKTEPINENKFKSVLEKDRTQHAGRVVLFIHQFQHIGGGQTYTDAINDELRAQGYRVILLQTTSALTIFLHLLLYRGSIVLWSIYQEFPIFTFFIAHITGWRNYLIILNVWTKEAASPKEKSTRKIHLKVAVDKWWWWSKQLLVGMYADGLAHLSAYSKTLFFQQPGYAKLLKRKNSVIIQGGADRKIFHPIKSKEKKEMMKRFGLRSESTTILMAGRIDQRKNYEDGFKVFQRLISRRKSNHLFLYLLFSYSDEANDLSYFNYLLNKIHEYGIANQTRIISGIDHGQIAAYYQLADAFLMTSRYNEPFGLVSIESIACGCPVFGYRSCAMPEIISYHPDVFLAKTADIGKLTQKLNAYLDFSPTRKQRLKKGLLDGIKQYRWRMTTKKLTSLFSS</sequence>
<name>A0A1G1VKX3_9BACT</name>
<dbReference type="GO" id="GO:0016757">
    <property type="term" value="F:glycosyltransferase activity"/>
    <property type="evidence" value="ECO:0007669"/>
    <property type="project" value="InterPro"/>
</dbReference>
<evidence type="ECO:0000313" key="5">
    <source>
        <dbReference type="Proteomes" id="UP000179069"/>
    </source>
</evidence>
<dbReference type="SUPFAM" id="SSF53756">
    <property type="entry name" value="UDP-Glycosyltransferase/glycogen phosphorylase"/>
    <property type="match status" value="1"/>
</dbReference>
<evidence type="ECO:0000256" key="2">
    <source>
        <dbReference type="SAM" id="MobiDB-lite"/>
    </source>
</evidence>
<protein>
    <recommendedName>
        <fullName evidence="3">Glycosyl transferase family 1 domain-containing protein</fullName>
    </recommendedName>
</protein>
<dbReference type="Proteomes" id="UP000179069">
    <property type="component" value="Unassembled WGS sequence"/>
</dbReference>
<dbReference type="EMBL" id="MHCI01000020">
    <property type="protein sequence ID" value="OGY16043.1"/>
    <property type="molecule type" value="Genomic_DNA"/>
</dbReference>
<reference evidence="4 5" key="1">
    <citation type="journal article" date="2016" name="Nat. Commun.">
        <title>Thousands of microbial genomes shed light on interconnected biogeochemical processes in an aquifer system.</title>
        <authorList>
            <person name="Anantharaman K."/>
            <person name="Brown C.T."/>
            <person name="Hug L.A."/>
            <person name="Sharon I."/>
            <person name="Castelle C.J."/>
            <person name="Probst A.J."/>
            <person name="Thomas B.C."/>
            <person name="Singh A."/>
            <person name="Wilkins M.J."/>
            <person name="Karaoz U."/>
            <person name="Brodie E.L."/>
            <person name="Williams K.H."/>
            <person name="Hubbard S.S."/>
            <person name="Banfield J.F."/>
        </authorList>
    </citation>
    <scope>NUCLEOTIDE SEQUENCE [LARGE SCALE GENOMIC DNA]</scope>
</reference>
<dbReference type="Pfam" id="PF00534">
    <property type="entry name" value="Glycos_transf_1"/>
    <property type="match status" value="1"/>
</dbReference>
<gene>
    <name evidence="4" type="ORF">A2785_02640</name>
</gene>
<dbReference type="InterPro" id="IPR001296">
    <property type="entry name" value="Glyco_trans_1"/>
</dbReference>
<evidence type="ECO:0000313" key="4">
    <source>
        <dbReference type="EMBL" id="OGY16043.1"/>
    </source>
</evidence>
<accession>A0A1G1VKX3</accession>
<feature type="domain" description="Glycosyl transferase family 1" evidence="3">
    <location>
        <begin position="213"/>
        <end position="384"/>
    </location>
</feature>
<dbReference type="Gene3D" id="3.40.50.2000">
    <property type="entry name" value="Glycogen Phosphorylase B"/>
    <property type="match status" value="1"/>
</dbReference>
<dbReference type="PANTHER" id="PTHR46401">
    <property type="entry name" value="GLYCOSYLTRANSFERASE WBBK-RELATED"/>
    <property type="match status" value="1"/>
</dbReference>
<feature type="compositionally biased region" description="Basic residues" evidence="2">
    <location>
        <begin position="1"/>
        <end position="15"/>
    </location>
</feature>
<dbReference type="AlphaFoldDB" id="A0A1G1VKX3"/>
<evidence type="ECO:0000259" key="3">
    <source>
        <dbReference type="Pfam" id="PF00534"/>
    </source>
</evidence>
<evidence type="ECO:0000256" key="1">
    <source>
        <dbReference type="ARBA" id="ARBA00022679"/>
    </source>
</evidence>
<organism evidence="4 5">
    <name type="scientific">Candidatus Chisholmbacteria bacterium RIFCSPHIGHO2_01_FULL_49_18</name>
    <dbReference type="NCBI Taxonomy" id="1797590"/>
    <lineage>
        <taxon>Bacteria</taxon>
        <taxon>Candidatus Chisholmiibacteriota</taxon>
    </lineage>
</organism>
<feature type="region of interest" description="Disordered" evidence="2">
    <location>
        <begin position="1"/>
        <end position="26"/>
    </location>
</feature>
<comment type="caution">
    <text evidence="4">The sequence shown here is derived from an EMBL/GenBank/DDBJ whole genome shotgun (WGS) entry which is preliminary data.</text>
</comment>
<dbReference type="CDD" id="cd03801">
    <property type="entry name" value="GT4_PimA-like"/>
    <property type="match status" value="1"/>
</dbReference>
<dbReference type="PANTHER" id="PTHR46401:SF2">
    <property type="entry name" value="GLYCOSYLTRANSFERASE WBBK-RELATED"/>
    <property type="match status" value="1"/>
</dbReference>
<proteinExistence type="predicted"/>